<keyword evidence="2" id="KW-1185">Reference proteome</keyword>
<protein>
    <submittedName>
        <fullName evidence="1">Uncharacterized protein</fullName>
    </submittedName>
</protein>
<evidence type="ECO:0000313" key="2">
    <source>
        <dbReference type="Proteomes" id="UP001157006"/>
    </source>
</evidence>
<dbReference type="EMBL" id="OX451741">
    <property type="protein sequence ID" value="CAI8618399.1"/>
    <property type="molecule type" value="Genomic_DNA"/>
</dbReference>
<accession>A0AAV1BAH9</accession>
<organism evidence="1 2">
    <name type="scientific">Vicia faba</name>
    <name type="common">Broad bean</name>
    <name type="synonym">Faba vulgaris</name>
    <dbReference type="NCBI Taxonomy" id="3906"/>
    <lineage>
        <taxon>Eukaryota</taxon>
        <taxon>Viridiplantae</taxon>
        <taxon>Streptophyta</taxon>
        <taxon>Embryophyta</taxon>
        <taxon>Tracheophyta</taxon>
        <taxon>Spermatophyta</taxon>
        <taxon>Magnoliopsida</taxon>
        <taxon>eudicotyledons</taxon>
        <taxon>Gunneridae</taxon>
        <taxon>Pentapetalae</taxon>
        <taxon>rosids</taxon>
        <taxon>fabids</taxon>
        <taxon>Fabales</taxon>
        <taxon>Fabaceae</taxon>
        <taxon>Papilionoideae</taxon>
        <taxon>50 kb inversion clade</taxon>
        <taxon>NPAAA clade</taxon>
        <taxon>Hologalegina</taxon>
        <taxon>IRL clade</taxon>
        <taxon>Fabeae</taxon>
        <taxon>Vicia</taxon>
    </lineage>
</organism>
<evidence type="ECO:0000313" key="1">
    <source>
        <dbReference type="EMBL" id="CAI8618399.1"/>
    </source>
</evidence>
<gene>
    <name evidence="1" type="ORF">VFH_VI120880</name>
</gene>
<name>A0AAV1BAH9_VICFA</name>
<dbReference type="Proteomes" id="UP001157006">
    <property type="component" value="Chromosome 6"/>
</dbReference>
<reference evidence="1 2" key="1">
    <citation type="submission" date="2023-01" db="EMBL/GenBank/DDBJ databases">
        <authorList>
            <person name="Kreplak J."/>
        </authorList>
    </citation>
    <scope>NUCLEOTIDE SEQUENCE [LARGE SCALE GENOMIC DNA]</scope>
</reference>
<sequence>MEVVVLLKIDSTGALIFLGMRLGFWISSSIDVFAIRFPQDTNFSSSEFFQGIKVLRPNSARESGFLFILFKLGSDSSMEASTGDNWIRARSCGYLELLFLLHCGLVLNDTVFGSHQILVTLIFSEEHSSSSSTFFILEPGLKLLQSFATPASSIHNLTLHPAPSSTVIHKKGFLCIILNESSSSSITMSKPSLILCVFKALFLCNFNINHLPCASICSFIITTSFRSSIFEVPPSLSFFRIFIHLCTRFKQP</sequence>
<dbReference type="AlphaFoldDB" id="A0AAV1BAH9"/>
<proteinExistence type="predicted"/>